<evidence type="ECO:0000313" key="2">
    <source>
        <dbReference type="EMBL" id="KAI9560710.1"/>
    </source>
</evidence>
<sequence>MASTHPLNRPLDVCGTHRFMFFTSSTGVNRTKKGRLLFSRRTVGRSSTIVGNSRTQANSDTTESNSSAVFLTTSTQTDMRDSEIQTDPWWHRSEGVPLLCCRGSHRKLERAKWNARVYLGASAQQQQEEDQDVKQQGSLPTIQDSDASAGTRTPDTTIVKQKTVSCGPSYVNRACFPDPLDLWVSTYQKLRIDDEIEEEKMSLKKNRLRERQNLRTMKQHKQSTTESSETSRKPSTYRMIPNRGCRKAITKLPISIPKLDNAILGEALDHLCQQIQEQCKIRTTLPNKIDWLDVS</sequence>
<dbReference type="EMBL" id="WJBH02000003">
    <property type="protein sequence ID" value="KAI9560710.1"/>
    <property type="molecule type" value="Genomic_DNA"/>
</dbReference>
<dbReference type="Proteomes" id="UP000820818">
    <property type="component" value="Linkage Group LG3"/>
</dbReference>
<reference evidence="2 3" key="1">
    <citation type="submission" date="2022-05" db="EMBL/GenBank/DDBJ databases">
        <title>A multi-omics perspective on studying reproductive biology in Daphnia sinensis.</title>
        <authorList>
            <person name="Jia J."/>
        </authorList>
    </citation>
    <scope>NUCLEOTIDE SEQUENCE [LARGE SCALE GENOMIC DNA]</scope>
    <source>
        <strain evidence="2 3">WSL</strain>
    </source>
</reference>
<organism evidence="2 3">
    <name type="scientific">Daphnia sinensis</name>
    <dbReference type="NCBI Taxonomy" id="1820382"/>
    <lineage>
        <taxon>Eukaryota</taxon>
        <taxon>Metazoa</taxon>
        <taxon>Ecdysozoa</taxon>
        <taxon>Arthropoda</taxon>
        <taxon>Crustacea</taxon>
        <taxon>Branchiopoda</taxon>
        <taxon>Diplostraca</taxon>
        <taxon>Cladocera</taxon>
        <taxon>Anomopoda</taxon>
        <taxon>Daphniidae</taxon>
        <taxon>Daphnia</taxon>
        <taxon>Daphnia similis group</taxon>
    </lineage>
</organism>
<name>A0AAD5LDJ1_9CRUS</name>
<evidence type="ECO:0000313" key="3">
    <source>
        <dbReference type="Proteomes" id="UP000820818"/>
    </source>
</evidence>
<keyword evidence="3" id="KW-1185">Reference proteome</keyword>
<evidence type="ECO:0000256" key="1">
    <source>
        <dbReference type="SAM" id="MobiDB-lite"/>
    </source>
</evidence>
<gene>
    <name evidence="2" type="ORF">GHT06_011660</name>
</gene>
<comment type="caution">
    <text evidence="2">The sequence shown here is derived from an EMBL/GenBank/DDBJ whole genome shotgun (WGS) entry which is preliminary data.</text>
</comment>
<feature type="compositionally biased region" description="Polar residues" evidence="1">
    <location>
        <begin position="137"/>
        <end position="156"/>
    </location>
</feature>
<dbReference type="AlphaFoldDB" id="A0AAD5LDJ1"/>
<accession>A0AAD5LDJ1</accession>
<feature type="region of interest" description="Disordered" evidence="1">
    <location>
        <begin position="123"/>
        <end position="156"/>
    </location>
</feature>
<proteinExistence type="predicted"/>
<protein>
    <submittedName>
        <fullName evidence="2">Uncharacterized protein</fullName>
    </submittedName>
</protein>
<feature type="region of interest" description="Disordered" evidence="1">
    <location>
        <begin position="211"/>
        <end position="236"/>
    </location>
</feature>